<evidence type="ECO:0000256" key="7">
    <source>
        <dbReference type="ARBA" id="ARBA00023237"/>
    </source>
</evidence>
<dbReference type="OrthoDB" id="9789368at2"/>
<dbReference type="Gene3D" id="1.20.1600.10">
    <property type="entry name" value="Outer membrane efflux proteins (OEP)"/>
    <property type="match status" value="1"/>
</dbReference>
<evidence type="ECO:0000256" key="3">
    <source>
        <dbReference type="ARBA" id="ARBA00022448"/>
    </source>
</evidence>
<comment type="similarity">
    <text evidence="2">Belongs to the outer membrane factor (OMF) (TC 1.B.17) family.</text>
</comment>
<keyword evidence="3" id="KW-0813">Transport</keyword>
<name>A0A1I5M2P6_9RHOB</name>
<dbReference type="PANTHER" id="PTHR30026">
    <property type="entry name" value="OUTER MEMBRANE PROTEIN TOLC"/>
    <property type="match status" value="1"/>
</dbReference>
<dbReference type="InterPro" id="IPR010130">
    <property type="entry name" value="T1SS_OMP_TolC"/>
</dbReference>
<dbReference type="GO" id="GO:0015288">
    <property type="term" value="F:porin activity"/>
    <property type="evidence" value="ECO:0007669"/>
    <property type="project" value="TreeGrafter"/>
</dbReference>
<protein>
    <submittedName>
        <fullName evidence="10">Outer membrane protein</fullName>
    </submittedName>
</protein>
<dbReference type="GO" id="GO:0009279">
    <property type="term" value="C:cell outer membrane"/>
    <property type="evidence" value="ECO:0007669"/>
    <property type="project" value="UniProtKB-SubCell"/>
</dbReference>
<evidence type="ECO:0000256" key="2">
    <source>
        <dbReference type="ARBA" id="ARBA00007613"/>
    </source>
</evidence>
<evidence type="ECO:0000256" key="1">
    <source>
        <dbReference type="ARBA" id="ARBA00004442"/>
    </source>
</evidence>
<feature type="chain" id="PRO_5011516128" evidence="9">
    <location>
        <begin position="29"/>
        <end position="457"/>
    </location>
</feature>
<keyword evidence="5" id="KW-0812">Transmembrane</keyword>
<dbReference type="SUPFAM" id="SSF56954">
    <property type="entry name" value="Outer membrane efflux proteins (OEP)"/>
    <property type="match status" value="1"/>
</dbReference>
<dbReference type="NCBIfam" id="TIGR01844">
    <property type="entry name" value="type_I_sec_TolC"/>
    <property type="match status" value="1"/>
</dbReference>
<keyword evidence="7" id="KW-0998">Cell outer membrane</keyword>
<feature type="signal peptide" evidence="9">
    <location>
        <begin position="1"/>
        <end position="28"/>
    </location>
</feature>
<evidence type="ECO:0000313" key="10">
    <source>
        <dbReference type="EMBL" id="SFP03301.1"/>
    </source>
</evidence>
<dbReference type="Proteomes" id="UP000199356">
    <property type="component" value="Unassembled WGS sequence"/>
</dbReference>
<dbReference type="Pfam" id="PF02321">
    <property type="entry name" value="OEP"/>
    <property type="match status" value="2"/>
</dbReference>
<reference evidence="10 11" key="1">
    <citation type="submission" date="2016-10" db="EMBL/GenBank/DDBJ databases">
        <authorList>
            <person name="de Groot N.N."/>
        </authorList>
    </citation>
    <scope>NUCLEOTIDE SEQUENCE [LARGE SCALE GENOMIC DNA]</scope>
    <source>
        <strain evidence="10 11">DSM 19547</strain>
    </source>
</reference>
<evidence type="ECO:0000256" key="8">
    <source>
        <dbReference type="SAM" id="Coils"/>
    </source>
</evidence>
<evidence type="ECO:0000256" key="5">
    <source>
        <dbReference type="ARBA" id="ARBA00022692"/>
    </source>
</evidence>
<keyword evidence="8" id="KW-0175">Coiled coil</keyword>
<keyword evidence="6" id="KW-0472">Membrane</keyword>
<dbReference type="GO" id="GO:0015562">
    <property type="term" value="F:efflux transmembrane transporter activity"/>
    <property type="evidence" value="ECO:0007669"/>
    <property type="project" value="InterPro"/>
</dbReference>
<keyword evidence="11" id="KW-1185">Reference proteome</keyword>
<evidence type="ECO:0000313" key="11">
    <source>
        <dbReference type="Proteomes" id="UP000199356"/>
    </source>
</evidence>
<comment type="subcellular location">
    <subcellularLocation>
        <location evidence="1">Cell outer membrane</location>
    </subcellularLocation>
</comment>
<sequence>MQYKAGRKLLRSAALTLGMALAPVAASAESLTDAFIHAYRHSGLLEQNRALLRAADEDVAIAVARTRPVFSWAINRVASPENPGDQDVTTGQITGELTLFDFGANQLAIDAAKETVLVARERLLVVEQEVLFRAVQAYLDVRRTAAFVNLRQSNVRLIEQELRAARDRFEVGEVTRTDVSIAEARLAAAQSALAAAQGELAVAREEYQSAVGRYPDNLAEPPTPPQVPASLQAALAVAVKQQPSLRAAMREVLVADLNIERAEAAMKPTLTGNAQVQWREGFEDDASVGISFGGPLYTGGRLTALYRQAQAQRDAQRANLHVTRHDVELAVGTAWANLAVALASLEATDEEVRAATVAFRGVQEEATLGARTTLDVLNAEQELLDARANRISARIQEYLAVYALLRSMGLLTVDHLDLGIATYDPAAYYQAVDNAPLHTVSPQGERLENVLRAIGRN</sequence>
<dbReference type="RefSeq" id="WP_093417935.1">
    <property type="nucleotide sequence ID" value="NZ_FOXA01000002.1"/>
</dbReference>
<accession>A0A1I5M2P6</accession>
<evidence type="ECO:0000256" key="4">
    <source>
        <dbReference type="ARBA" id="ARBA00022452"/>
    </source>
</evidence>
<evidence type="ECO:0000256" key="9">
    <source>
        <dbReference type="SAM" id="SignalP"/>
    </source>
</evidence>
<dbReference type="InterPro" id="IPR003423">
    <property type="entry name" value="OMP_efflux"/>
</dbReference>
<gene>
    <name evidence="10" type="ORF">SAMN04488047_10236</name>
</gene>
<keyword evidence="9" id="KW-0732">Signal</keyword>
<dbReference type="GO" id="GO:1990281">
    <property type="term" value="C:efflux pump complex"/>
    <property type="evidence" value="ECO:0007669"/>
    <property type="project" value="TreeGrafter"/>
</dbReference>
<dbReference type="STRING" id="441119.SAMN04488047_10236"/>
<organism evidence="10 11">
    <name type="scientific">Tranquillimonas alkanivorans</name>
    <dbReference type="NCBI Taxonomy" id="441119"/>
    <lineage>
        <taxon>Bacteria</taxon>
        <taxon>Pseudomonadati</taxon>
        <taxon>Pseudomonadota</taxon>
        <taxon>Alphaproteobacteria</taxon>
        <taxon>Rhodobacterales</taxon>
        <taxon>Roseobacteraceae</taxon>
        <taxon>Tranquillimonas</taxon>
    </lineage>
</organism>
<dbReference type="EMBL" id="FOXA01000002">
    <property type="protein sequence ID" value="SFP03301.1"/>
    <property type="molecule type" value="Genomic_DNA"/>
</dbReference>
<dbReference type="InterPro" id="IPR051906">
    <property type="entry name" value="TolC-like"/>
</dbReference>
<dbReference type="AlphaFoldDB" id="A0A1I5M2P6"/>
<proteinExistence type="inferred from homology"/>
<feature type="coiled-coil region" evidence="8">
    <location>
        <begin position="179"/>
        <end position="206"/>
    </location>
</feature>
<evidence type="ECO:0000256" key="6">
    <source>
        <dbReference type="ARBA" id="ARBA00023136"/>
    </source>
</evidence>
<keyword evidence="4" id="KW-1134">Transmembrane beta strand</keyword>
<dbReference type="PANTHER" id="PTHR30026:SF22">
    <property type="entry name" value="OUTER MEMBRANE EFFLUX PROTEIN"/>
    <property type="match status" value="1"/>
</dbReference>